<proteinExistence type="predicted"/>
<organism evidence="1 2">
    <name type="scientific">Metarhizium robertsii</name>
    <dbReference type="NCBI Taxonomy" id="568076"/>
    <lineage>
        <taxon>Eukaryota</taxon>
        <taxon>Fungi</taxon>
        <taxon>Dikarya</taxon>
        <taxon>Ascomycota</taxon>
        <taxon>Pezizomycotina</taxon>
        <taxon>Sordariomycetes</taxon>
        <taxon>Hypocreomycetidae</taxon>
        <taxon>Hypocreales</taxon>
        <taxon>Clavicipitaceae</taxon>
        <taxon>Metarhizium</taxon>
    </lineage>
</organism>
<sequence length="248" mass="27802">MINSVKAPRRYKWIARKFSGYSARRKKLSDTASRPGRIKFVYAAVINTSVDGDCGNHANYIYARISHNGVSKEASTTMTQEPGKDESGSQIWRATTSCRTGEICNGPRRLNGGCAASVLTEASVEAYWEYLQRQDGTPHLRSHALPCSPLTQREVLCVQARPSHRPQCQPVERAAGKWSRPVRSVFLFALEDVVVSVTGYVQCSTKRVQPIKLSQAPETIYTFIVYQHQPYTAAVLFIQSRNSERHHV</sequence>
<comment type="caution">
    <text evidence="1">The sequence shown here is derived from an EMBL/GenBank/DDBJ whole genome shotgun (WGS) entry which is preliminary data.</text>
</comment>
<name>A0A0A1UML4_9HYPO</name>
<reference evidence="1 2" key="1">
    <citation type="submission" date="2014-02" db="EMBL/GenBank/DDBJ databases">
        <title>The genome sequence of the entomopathogenic fungus Metarhizium robertsii ARSEF 2575.</title>
        <authorList>
            <person name="Giuliano Garisto Donzelli B."/>
            <person name="Roe B.A."/>
            <person name="Macmil S.L."/>
            <person name="Krasnoff S.B."/>
            <person name="Gibson D.M."/>
        </authorList>
    </citation>
    <scope>NUCLEOTIDE SEQUENCE [LARGE SCALE GENOMIC DNA]</scope>
    <source>
        <strain evidence="1 2">ARSEF 2575</strain>
    </source>
</reference>
<dbReference type="Proteomes" id="UP000030151">
    <property type="component" value="Unassembled WGS sequence"/>
</dbReference>
<dbReference type="AlphaFoldDB" id="A0A0A1UML4"/>
<evidence type="ECO:0000313" key="1">
    <source>
        <dbReference type="EMBL" id="EXU95214.1"/>
    </source>
</evidence>
<evidence type="ECO:0000313" key="2">
    <source>
        <dbReference type="Proteomes" id="UP000030151"/>
    </source>
</evidence>
<protein>
    <submittedName>
        <fullName evidence="1">Uncharacterized protein</fullName>
    </submittedName>
</protein>
<dbReference type="HOGENOM" id="CLU_1120387_0_0_1"/>
<gene>
    <name evidence="1" type="ORF">X797_011711</name>
</gene>
<accession>A0A0A1UML4</accession>
<dbReference type="EMBL" id="JELW01000093">
    <property type="protein sequence ID" value="EXU95214.1"/>
    <property type="molecule type" value="Genomic_DNA"/>
</dbReference>